<comment type="similarity">
    <text evidence="1">Belongs to the NRP synthetase family.</text>
</comment>
<accession>A0A2K0W8D1</accession>
<dbReference type="Proteomes" id="UP000236664">
    <property type="component" value="Unassembled WGS sequence"/>
</dbReference>
<proteinExistence type="inferred from homology"/>
<evidence type="ECO:0000313" key="3">
    <source>
        <dbReference type="Proteomes" id="UP000236664"/>
    </source>
</evidence>
<reference evidence="2 3" key="1">
    <citation type="submission" date="2017-06" db="EMBL/GenBank/DDBJ databases">
        <title>Genome of Fusarium nygamai isolate CS10214.</title>
        <authorList>
            <person name="Gardiner D.M."/>
            <person name="Obanor F."/>
            <person name="Kazan K."/>
        </authorList>
    </citation>
    <scope>NUCLEOTIDE SEQUENCE [LARGE SCALE GENOMIC DNA]</scope>
    <source>
        <strain evidence="2 3">CS10214</strain>
    </source>
</reference>
<protein>
    <recommendedName>
        <fullName evidence="4">Condensation domain-containing protein</fullName>
    </recommendedName>
</protein>
<dbReference type="InterPro" id="IPR023213">
    <property type="entry name" value="CAT-like_dom_sf"/>
</dbReference>
<evidence type="ECO:0000313" key="2">
    <source>
        <dbReference type="EMBL" id="PNP78545.1"/>
    </source>
</evidence>
<dbReference type="EMBL" id="MTQA01000103">
    <property type="protein sequence ID" value="PNP78545.1"/>
    <property type="molecule type" value="Genomic_DNA"/>
</dbReference>
<comment type="caution">
    <text evidence="2">The sequence shown here is derived from an EMBL/GenBank/DDBJ whole genome shotgun (WGS) entry which is preliminary data.</text>
</comment>
<dbReference type="PANTHER" id="PTHR45398">
    <property type="match status" value="1"/>
</dbReference>
<dbReference type="AlphaFoldDB" id="A0A2K0W8D1"/>
<gene>
    <name evidence="2" type="ORF">FNYG_08093</name>
</gene>
<dbReference type="OrthoDB" id="416786at2759"/>
<dbReference type="PANTHER" id="PTHR45398:SF1">
    <property type="entry name" value="ENZYME, PUTATIVE (JCVI)-RELATED"/>
    <property type="match status" value="1"/>
</dbReference>
<evidence type="ECO:0000256" key="1">
    <source>
        <dbReference type="ARBA" id="ARBA00029454"/>
    </source>
</evidence>
<evidence type="ECO:0008006" key="4">
    <source>
        <dbReference type="Google" id="ProtNLM"/>
    </source>
</evidence>
<dbReference type="SUPFAM" id="SSF52777">
    <property type="entry name" value="CoA-dependent acyltransferases"/>
    <property type="match status" value="2"/>
</dbReference>
<organism evidence="2 3">
    <name type="scientific">Gibberella nygamai</name>
    <name type="common">Bean root rot disease fungus</name>
    <name type="synonym">Fusarium nygamai</name>
    <dbReference type="NCBI Taxonomy" id="42673"/>
    <lineage>
        <taxon>Eukaryota</taxon>
        <taxon>Fungi</taxon>
        <taxon>Dikarya</taxon>
        <taxon>Ascomycota</taxon>
        <taxon>Pezizomycotina</taxon>
        <taxon>Sordariomycetes</taxon>
        <taxon>Hypocreomycetidae</taxon>
        <taxon>Hypocreales</taxon>
        <taxon>Nectriaceae</taxon>
        <taxon>Fusarium</taxon>
        <taxon>Fusarium fujikuroi species complex</taxon>
    </lineage>
</organism>
<dbReference type="STRING" id="42673.A0A2K0W8D1"/>
<name>A0A2K0W8D1_GIBNY</name>
<dbReference type="Gene3D" id="3.30.559.10">
    <property type="entry name" value="Chloramphenicol acetyltransferase-like domain"/>
    <property type="match status" value="1"/>
</dbReference>
<keyword evidence="3" id="KW-1185">Reference proteome</keyword>
<dbReference type="Gene3D" id="3.30.559.30">
    <property type="entry name" value="Nonribosomal peptide synthetase, condensation domain"/>
    <property type="match status" value="1"/>
</dbReference>
<sequence>MSSKRPPSAPRYNKAFSSAKPKMTRHRWCRASGRSLLQREGLQSIWNNYKTPGAVSSNVTRSCVKFSATVAEMTVFTPKLSLERRATVAQPAMEVRKCDEPDALAFLHSLTPVLPSDKPPHVLLICDTGIEICLPFRISHALIDGTSMCLLMNDLVRVYRGMLEADGPPYELYIAYIYNKPVYQSLSYWSDTLAKARRCHFSVLVDAQPDDRVRPLNKITRLVPGVEATRQLGRTHGVSIANFLQVAGALVLRAFGDGDDVGYLYSGRDVPVDQKIVGTLQHACFKYRLQHGWR</sequence>